<dbReference type="EC" id="2.7.11.1" evidence="1"/>
<dbReference type="PROSITE" id="PS00108">
    <property type="entry name" value="PROTEIN_KINASE_ST"/>
    <property type="match status" value="1"/>
</dbReference>
<dbReference type="RefSeq" id="WP_147481767.1">
    <property type="nucleotide sequence ID" value="NZ_RFFG01000086.1"/>
</dbReference>
<accession>A0A3M2LPC8</accession>
<evidence type="ECO:0000256" key="1">
    <source>
        <dbReference type="ARBA" id="ARBA00012513"/>
    </source>
</evidence>
<evidence type="ECO:0000256" key="3">
    <source>
        <dbReference type="ARBA" id="ARBA00022679"/>
    </source>
</evidence>
<evidence type="ECO:0000259" key="7">
    <source>
        <dbReference type="PROSITE" id="PS50011"/>
    </source>
</evidence>
<evidence type="ECO:0000313" key="8">
    <source>
        <dbReference type="EMBL" id="RMI38393.1"/>
    </source>
</evidence>
<organism evidence="8 9">
    <name type="scientific">Actinomadura harenae</name>
    <dbReference type="NCBI Taxonomy" id="2483351"/>
    <lineage>
        <taxon>Bacteria</taxon>
        <taxon>Bacillati</taxon>
        <taxon>Actinomycetota</taxon>
        <taxon>Actinomycetes</taxon>
        <taxon>Streptosporangiales</taxon>
        <taxon>Thermomonosporaceae</taxon>
        <taxon>Actinomadura</taxon>
    </lineage>
</organism>
<dbReference type="Pfam" id="PF00069">
    <property type="entry name" value="Pkinase"/>
    <property type="match status" value="1"/>
</dbReference>
<comment type="caution">
    <text evidence="8">The sequence shown here is derived from an EMBL/GenBank/DDBJ whole genome shotgun (WGS) entry which is preliminary data.</text>
</comment>
<dbReference type="GO" id="GO:0004674">
    <property type="term" value="F:protein serine/threonine kinase activity"/>
    <property type="evidence" value="ECO:0007669"/>
    <property type="project" value="UniProtKB-KW"/>
</dbReference>
<proteinExistence type="predicted"/>
<evidence type="ECO:0000256" key="5">
    <source>
        <dbReference type="ARBA" id="ARBA00022777"/>
    </source>
</evidence>
<feature type="non-terminal residue" evidence="8">
    <location>
        <position position="319"/>
    </location>
</feature>
<keyword evidence="3" id="KW-0808">Transferase</keyword>
<evidence type="ECO:0000313" key="9">
    <source>
        <dbReference type="Proteomes" id="UP000282674"/>
    </source>
</evidence>
<keyword evidence="2 8" id="KW-0723">Serine/threonine-protein kinase</keyword>
<dbReference type="PANTHER" id="PTHR43289:SF6">
    <property type="entry name" value="SERINE_THREONINE-PROTEIN KINASE NEKL-3"/>
    <property type="match status" value="1"/>
</dbReference>
<reference evidence="8 9" key="1">
    <citation type="submission" date="2018-10" db="EMBL/GenBank/DDBJ databases">
        <title>Isolation from soil.</title>
        <authorList>
            <person name="Hu J."/>
        </authorList>
    </citation>
    <scope>NUCLEOTIDE SEQUENCE [LARGE SCALE GENOMIC DNA]</scope>
    <source>
        <strain evidence="8 9">NEAU-Ht49</strain>
    </source>
</reference>
<dbReference type="EMBL" id="RFFG01000086">
    <property type="protein sequence ID" value="RMI38393.1"/>
    <property type="molecule type" value="Genomic_DNA"/>
</dbReference>
<dbReference type="Gene3D" id="1.10.510.10">
    <property type="entry name" value="Transferase(Phosphotransferase) domain 1"/>
    <property type="match status" value="1"/>
</dbReference>
<dbReference type="InterPro" id="IPR008271">
    <property type="entry name" value="Ser/Thr_kinase_AS"/>
</dbReference>
<dbReference type="Proteomes" id="UP000282674">
    <property type="component" value="Unassembled WGS sequence"/>
</dbReference>
<keyword evidence="4" id="KW-0547">Nucleotide-binding</keyword>
<evidence type="ECO:0000256" key="6">
    <source>
        <dbReference type="ARBA" id="ARBA00022840"/>
    </source>
</evidence>
<protein>
    <recommendedName>
        <fullName evidence="1">non-specific serine/threonine protein kinase</fullName>
        <ecNumber evidence="1">2.7.11.1</ecNumber>
    </recommendedName>
</protein>
<dbReference type="OrthoDB" id="4716121at2"/>
<dbReference type="SUPFAM" id="SSF56112">
    <property type="entry name" value="Protein kinase-like (PK-like)"/>
    <property type="match status" value="1"/>
</dbReference>
<dbReference type="CDD" id="cd14014">
    <property type="entry name" value="STKc_PknB_like"/>
    <property type="match status" value="1"/>
</dbReference>
<dbReference type="InterPro" id="IPR011009">
    <property type="entry name" value="Kinase-like_dom_sf"/>
</dbReference>
<keyword evidence="6" id="KW-0067">ATP-binding</keyword>
<dbReference type="InterPro" id="IPR000719">
    <property type="entry name" value="Prot_kinase_dom"/>
</dbReference>
<dbReference type="AlphaFoldDB" id="A0A3M2LPC8"/>
<evidence type="ECO:0000256" key="4">
    <source>
        <dbReference type="ARBA" id="ARBA00022741"/>
    </source>
</evidence>
<dbReference type="Gene3D" id="3.30.200.20">
    <property type="entry name" value="Phosphorylase Kinase, domain 1"/>
    <property type="match status" value="1"/>
</dbReference>
<evidence type="ECO:0000256" key="2">
    <source>
        <dbReference type="ARBA" id="ARBA00022527"/>
    </source>
</evidence>
<dbReference type="PANTHER" id="PTHR43289">
    <property type="entry name" value="MITOGEN-ACTIVATED PROTEIN KINASE KINASE KINASE 20-RELATED"/>
    <property type="match status" value="1"/>
</dbReference>
<name>A0A3M2LPC8_9ACTN</name>
<dbReference type="PROSITE" id="PS50011">
    <property type="entry name" value="PROTEIN_KINASE_DOM"/>
    <property type="match status" value="1"/>
</dbReference>
<feature type="domain" description="Protein kinase" evidence="7">
    <location>
        <begin position="17"/>
        <end position="269"/>
    </location>
</feature>
<keyword evidence="5 8" id="KW-0418">Kinase</keyword>
<gene>
    <name evidence="8" type="ORF">EBO15_32890</name>
</gene>
<keyword evidence="9" id="KW-1185">Reference proteome</keyword>
<sequence>MTPPGGTAAGRWRVAGFEELRELGAGAQGRVVLARHEGDGTPVAIKYLDVAPDAADDPGERERRLARLRDEAVMLGRVADPHVVRLFRFVTAPEGAALVMEAVDGVPLARVLAENGALAPEAALTVLKGSLRGLAAAHAAGIVHRDYKPGNVVVRADGLSKLVDFGIAVPVGEASAVGTPAYMAPEQWRGGPATPATDVYAATCVFVEAVTGGRPFAAASRAELAHLHLTAAPPLDRLPEGLRPLVGRGLAKDAPDRPPSAAEFASELEAAASAAYGAEWETRGVRALAGLAMALAASFPLAALGGAASVAGTAGAAGA</sequence>
<dbReference type="GO" id="GO:0005524">
    <property type="term" value="F:ATP binding"/>
    <property type="evidence" value="ECO:0007669"/>
    <property type="project" value="UniProtKB-KW"/>
</dbReference>